<dbReference type="EC" id="1.6.5.2" evidence="4"/>
<dbReference type="PANTHER" id="PTHR10204:SF34">
    <property type="entry name" value="NAD(P)H DEHYDROGENASE [QUINONE] 1 ISOFORM 1"/>
    <property type="match status" value="1"/>
</dbReference>
<dbReference type="PANTHER" id="PTHR10204">
    <property type="entry name" value="NAD P H OXIDOREDUCTASE-RELATED"/>
    <property type="match status" value="1"/>
</dbReference>
<accession>A0ABU0IVD0</accession>
<dbReference type="EMBL" id="JAUSVS010000009">
    <property type="protein sequence ID" value="MDQ0465969.1"/>
    <property type="molecule type" value="Genomic_DNA"/>
</dbReference>
<dbReference type="GO" id="GO:0003955">
    <property type="term" value="F:NAD(P)H dehydrogenase (quinone) activity"/>
    <property type="evidence" value="ECO:0007669"/>
    <property type="project" value="UniProtKB-EC"/>
</dbReference>
<name>A0ABU0IVD0_9CAUL</name>
<dbReference type="SUPFAM" id="SSF52218">
    <property type="entry name" value="Flavoproteins"/>
    <property type="match status" value="1"/>
</dbReference>
<dbReference type="InterPro" id="IPR029039">
    <property type="entry name" value="Flavoprotein-like_sf"/>
</dbReference>
<sequence length="198" mass="21233">MRHAVILAHPRRASFCGAVARTCAKTLKSMGHSVVTRDLYAIGFDPCLRAEELPTTRGHAPRADVVAERAKLARCDSFIFIYPFWFNAPPAILKGYVDRVFSLGFGYRPALGGTAGLLIGRSLMSVSTSGAPEDWVEATGALGSLEQTFDRHVAAVTGLDVRGHLHLGSVVPGMTKAVGETLLGQVDQALREKFAPLS</sequence>
<proteinExistence type="inferred from homology"/>
<dbReference type="Gene3D" id="3.40.50.360">
    <property type="match status" value="1"/>
</dbReference>
<dbReference type="Pfam" id="PF02525">
    <property type="entry name" value="Flavodoxin_2"/>
    <property type="match status" value="1"/>
</dbReference>
<keyword evidence="5" id="KW-1185">Reference proteome</keyword>
<comment type="caution">
    <text evidence="4">The sequence shown here is derived from an EMBL/GenBank/DDBJ whole genome shotgun (WGS) entry which is preliminary data.</text>
</comment>
<feature type="domain" description="Flavodoxin-like fold" evidence="3">
    <location>
        <begin position="1"/>
        <end position="174"/>
    </location>
</feature>
<dbReference type="Proteomes" id="UP001228905">
    <property type="component" value="Unassembled WGS sequence"/>
</dbReference>
<evidence type="ECO:0000256" key="2">
    <source>
        <dbReference type="ARBA" id="ARBA00023002"/>
    </source>
</evidence>
<comment type="similarity">
    <text evidence="1">Belongs to the NAD(P)H dehydrogenase (quinone) family.</text>
</comment>
<evidence type="ECO:0000313" key="5">
    <source>
        <dbReference type="Proteomes" id="UP001228905"/>
    </source>
</evidence>
<evidence type="ECO:0000259" key="3">
    <source>
        <dbReference type="Pfam" id="PF02525"/>
    </source>
</evidence>
<dbReference type="InterPro" id="IPR003680">
    <property type="entry name" value="Flavodoxin_fold"/>
</dbReference>
<dbReference type="InterPro" id="IPR051545">
    <property type="entry name" value="NAD(P)H_dehydrogenase_qn"/>
</dbReference>
<protein>
    <submittedName>
        <fullName evidence="4">NAD(P)H dehydrogenase (Quinone)</fullName>
        <ecNumber evidence="4">1.6.5.2</ecNumber>
    </submittedName>
</protein>
<gene>
    <name evidence="4" type="ORF">QO010_003762</name>
</gene>
<reference evidence="4 5" key="1">
    <citation type="submission" date="2023-07" db="EMBL/GenBank/DDBJ databases">
        <title>Genomic Encyclopedia of Type Strains, Phase IV (KMG-IV): sequencing the most valuable type-strain genomes for metagenomic binning, comparative biology and taxonomic classification.</title>
        <authorList>
            <person name="Goeker M."/>
        </authorList>
    </citation>
    <scope>NUCLEOTIDE SEQUENCE [LARGE SCALE GENOMIC DNA]</scope>
    <source>
        <strain evidence="4 5">DSM 18695</strain>
    </source>
</reference>
<keyword evidence="2 4" id="KW-0560">Oxidoreductase</keyword>
<organism evidence="4 5">
    <name type="scientific">Caulobacter ginsengisoli</name>
    <dbReference type="NCBI Taxonomy" id="400775"/>
    <lineage>
        <taxon>Bacteria</taxon>
        <taxon>Pseudomonadati</taxon>
        <taxon>Pseudomonadota</taxon>
        <taxon>Alphaproteobacteria</taxon>
        <taxon>Caulobacterales</taxon>
        <taxon>Caulobacteraceae</taxon>
        <taxon>Caulobacter</taxon>
    </lineage>
</organism>
<dbReference type="RefSeq" id="WP_307351723.1">
    <property type="nucleotide sequence ID" value="NZ_JAUSVS010000009.1"/>
</dbReference>
<evidence type="ECO:0000313" key="4">
    <source>
        <dbReference type="EMBL" id="MDQ0465969.1"/>
    </source>
</evidence>
<evidence type="ECO:0000256" key="1">
    <source>
        <dbReference type="ARBA" id="ARBA00006252"/>
    </source>
</evidence>